<protein>
    <recommendedName>
        <fullName evidence="2">histidine kinase</fullName>
        <ecNumber evidence="2">2.7.13.3</ecNumber>
    </recommendedName>
</protein>
<dbReference type="SMART" id="SM00387">
    <property type="entry name" value="HATPase_c"/>
    <property type="match status" value="1"/>
</dbReference>
<keyword evidence="10" id="KW-0732">Signal</keyword>
<dbReference type="InterPro" id="IPR036097">
    <property type="entry name" value="HisK_dim/P_sf"/>
</dbReference>
<dbReference type="PROSITE" id="PS50109">
    <property type="entry name" value="HIS_KIN"/>
    <property type="match status" value="1"/>
</dbReference>
<evidence type="ECO:0000256" key="3">
    <source>
        <dbReference type="ARBA" id="ARBA00022553"/>
    </source>
</evidence>
<organism evidence="12 13">
    <name type="scientific">Yokenella regensburgei</name>
    <dbReference type="NCBI Taxonomy" id="158877"/>
    <lineage>
        <taxon>Bacteria</taxon>
        <taxon>Pseudomonadati</taxon>
        <taxon>Pseudomonadota</taxon>
        <taxon>Gammaproteobacteria</taxon>
        <taxon>Enterobacterales</taxon>
        <taxon>Enterobacteriaceae</taxon>
        <taxon>Yokenella</taxon>
    </lineage>
</organism>
<dbReference type="CDD" id="cd00082">
    <property type="entry name" value="HisKA"/>
    <property type="match status" value="1"/>
</dbReference>
<dbReference type="SUPFAM" id="SSF55874">
    <property type="entry name" value="ATPase domain of HSP90 chaperone/DNA topoisomerase II/histidine kinase"/>
    <property type="match status" value="1"/>
</dbReference>
<feature type="domain" description="Histidine kinase" evidence="11">
    <location>
        <begin position="357"/>
        <end position="570"/>
    </location>
</feature>
<dbReference type="Gene3D" id="3.30.565.10">
    <property type="entry name" value="Histidine kinase-like ATPase, C-terminal domain"/>
    <property type="match status" value="1"/>
</dbReference>
<evidence type="ECO:0000256" key="6">
    <source>
        <dbReference type="ARBA" id="ARBA00022777"/>
    </source>
</evidence>
<dbReference type="Pfam" id="PF02518">
    <property type="entry name" value="HATPase_c"/>
    <property type="match status" value="1"/>
</dbReference>
<dbReference type="InterPro" id="IPR004358">
    <property type="entry name" value="Sig_transdc_His_kin-like_C"/>
</dbReference>
<dbReference type="GO" id="GO:0005524">
    <property type="term" value="F:ATP binding"/>
    <property type="evidence" value="ECO:0007669"/>
    <property type="project" value="UniProtKB-KW"/>
</dbReference>
<dbReference type="Gene3D" id="3.40.190.10">
    <property type="entry name" value="Periplasmic binding protein-like II"/>
    <property type="match status" value="2"/>
</dbReference>
<dbReference type="SUPFAM" id="SSF47384">
    <property type="entry name" value="Homodimeric domain of signal transducing histidine kinase"/>
    <property type="match status" value="1"/>
</dbReference>
<sequence length="580" mass="63973">MNKPLLLALGLAFCSTTFAAEWTVGILAMRGEAETRTRWQPLIDELNHAVPGEHFQLRALDLNAMRDAVNAGSVQFVLTNPGQFVQLNSHYHLRWLASLRATAGSEDTATISSTLLVKASSVIYAPQDLRGKTLGAVDPKAFGGYLLGYQALREAGLRPGEDIRLRFTGFPADALLYLLREGVIQAAVVPSCLLETMSKEGLVKRDDYRALMVTRTAPCLTSTPPYPNWSFAAMPEVSDTLADAVARTLLNADDTSPWRWGAPASTKAVESLLRNVNQYPDRSRLWQDLYGWLEENRVAVTSVLLVLLLLAGNYIWVMVLVRRRGKALEAASERLREQEIALEKVRQLSLLGEMASGFAHELNQPLTAIRQYAQGCAIRLQREAPQHALLPVIEQIDQQAARGGDVIRNLRTWAMSPQSHLPRISVSVRDNAQYVWSLLRIPKLYPTARLQSEVPPELRVMLPPALLDQVFANLLLNALQAGASIVWLTASCENGMVCITLQDNAGGMPEERLPLAFQPFRSTKSSGMGLGLAICQRLLRQVSGEILLRNVIAPDGKNGLNVSMRLPDPHKGEFHGDTPC</sequence>
<evidence type="ECO:0000256" key="5">
    <source>
        <dbReference type="ARBA" id="ARBA00022741"/>
    </source>
</evidence>
<evidence type="ECO:0000313" key="13">
    <source>
        <dbReference type="Proteomes" id="UP000251313"/>
    </source>
</evidence>
<dbReference type="EMBL" id="UAVL01000001">
    <property type="protein sequence ID" value="SQA60708.1"/>
    <property type="molecule type" value="Genomic_DNA"/>
</dbReference>
<proteinExistence type="predicted"/>
<dbReference type="AlphaFoldDB" id="A0AB38FSI0"/>
<keyword evidence="9" id="KW-0472">Membrane</keyword>
<evidence type="ECO:0000256" key="2">
    <source>
        <dbReference type="ARBA" id="ARBA00012438"/>
    </source>
</evidence>
<keyword evidence="9" id="KW-0812">Transmembrane</keyword>
<keyword evidence="8" id="KW-0902">Two-component regulatory system</keyword>
<dbReference type="SUPFAM" id="SSF53850">
    <property type="entry name" value="Periplasmic binding protein-like II"/>
    <property type="match status" value="1"/>
</dbReference>
<evidence type="ECO:0000256" key="1">
    <source>
        <dbReference type="ARBA" id="ARBA00000085"/>
    </source>
</evidence>
<dbReference type="EC" id="2.7.13.3" evidence="2"/>
<dbReference type="RefSeq" id="WP_038257772.1">
    <property type="nucleotide sequence ID" value="NZ_UAVL01000001.1"/>
</dbReference>
<dbReference type="InterPro" id="IPR053527">
    <property type="entry name" value="Tetrathionate_sensor_kinase"/>
</dbReference>
<evidence type="ECO:0000256" key="9">
    <source>
        <dbReference type="SAM" id="Phobius"/>
    </source>
</evidence>
<dbReference type="InterPro" id="IPR003661">
    <property type="entry name" value="HisK_dim/P_dom"/>
</dbReference>
<feature type="signal peptide" evidence="10">
    <location>
        <begin position="1"/>
        <end position="19"/>
    </location>
</feature>
<dbReference type="GO" id="GO:0000155">
    <property type="term" value="F:phosphorelay sensor kinase activity"/>
    <property type="evidence" value="ECO:0007669"/>
    <property type="project" value="InterPro"/>
</dbReference>
<evidence type="ECO:0000256" key="7">
    <source>
        <dbReference type="ARBA" id="ARBA00022840"/>
    </source>
</evidence>
<reference evidence="12 13" key="1">
    <citation type="submission" date="2018-06" db="EMBL/GenBank/DDBJ databases">
        <authorList>
            <consortium name="Pathogen Informatics"/>
            <person name="Doyle S."/>
        </authorList>
    </citation>
    <scope>NUCLEOTIDE SEQUENCE [LARGE SCALE GENOMIC DNA]</scope>
    <source>
        <strain evidence="12 13">NCTC11967</strain>
    </source>
</reference>
<dbReference type="PANTHER" id="PTHR43065:SF10">
    <property type="entry name" value="PEROXIDE STRESS-ACTIVATED HISTIDINE KINASE MAK3"/>
    <property type="match status" value="1"/>
</dbReference>
<dbReference type="Pfam" id="PF00512">
    <property type="entry name" value="HisKA"/>
    <property type="match status" value="1"/>
</dbReference>
<evidence type="ECO:0000256" key="8">
    <source>
        <dbReference type="ARBA" id="ARBA00023012"/>
    </source>
</evidence>
<name>A0AB38FSI0_9ENTR</name>
<dbReference type="PANTHER" id="PTHR43065">
    <property type="entry name" value="SENSOR HISTIDINE KINASE"/>
    <property type="match status" value="1"/>
</dbReference>
<keyword evidence="7" id="KW-0067">ATP-binding</keyword>
<dbReference type="NCBIfam" id="NF040750">
    <property type="entry name" value="tetrathio_HK"/>
    <property type="match status" value="1"/>
</dbReference>
<dbReference type="Gene3D" id="1.10.287.130">
    <property type="match status" value="1"/>
</dbReference>
<feature type="chain" id="PRO_5044332431" description="histidine kinase" evidence="10">
    <location>
        <begin position="20"/>
        <end position="580"/>
    </location>
</feature>
<dbReference type="SMART" id="SM00388">
    <property type="entry name" value="HisKA"/>
    <property type="match status" value="1"/>
</dbReference>
<evidence type="ECO:0000313" key="12">
    <source>
        <dbReference type="EMBL" id="SQA60708.1"/>
    </source>
</evidence>
<keyword evidence="5" id="KW-0547">Nucleotide-binding</keyword>
<comment type="caution">
    <text evidence="12">The sequence shown here is derived from an EMBL/GenBank/DDBJ whole genome shotgun (WGS) entry which is preliminary data.</text>
</comment>
<dbReference type="PRINTS" id="PR00344">
    <property type="entry name" value="BCTRLSENSOR"/>
</dbReference>
<gene>
    <name evidence="12" type="primary">fixL</name>
    <name evidence="12" type="ORF">NCTC11967_00831</name>
</gene>
<evidence type="ECO:0000256" key="4">
    <source>
        <dbReference type="ARBA" id="ARBA00022679"/>
    </source>
</evidence>
<dbReference type="Proteomes" id="UP000251313">
    <property type="component" value="Unassembled WGS sequence"/>
</dbReference>
<keyword evidence="6" id="KW-0418">Kinase</keyword>
<feature type="transmembrane region" description="Helical" evidence="9">
    <location>
        <begin position="298"/>
        <end position="321"/>
    </location>
</feature>
<keyword evidence="4 12" id="KW-0808">Transferase</keyword>
<comment type="catalytic activity">
    <reaction evidence="1">
        <text>ATP + protein L-histidine = ADP + protein N-phospho-L-histidine.</text>
        <dbReference type="EC" id="2.7.13.3"/>
    </reaction>
</comment>
<dbReference type="InterPro" id="IPR005467">
    <property type="entry name" value="His_kinase_dom"/>
</dbReference>
<evidence type="ECO:0000256" key="10">
    <source>
        <dbReference type="SAM" id="SignalP"/>
    </source>
</evidence>
<evidence type="ECO:0000259" key="11">
    <source>
        <dbReference type="PROSITE" id="PS50109"/>
    </source>
</evidence>
<dbReference type="Pfam" id="PF12974">
    <property type="entry name" value="Phosphonate-bd"/>
    <property type="match status" value="1"/>
</dbReference>
<accession>A0AB38FSI0</accession>
<dbReference type="InterPro" id="IPR003594">
    <property type="entry name" value="HATPase_dom"/>
</dbReference>
<dbReference type="InterPro" id="IPR036890">
    <property type="entry name" value="HATPase_C_sf"/>
</dbReference>
<keyword evidence="9" id="KW-1133">Transmembrane helix</keyword>
<keyword evidence="3" id="KW-0597">Phosphoprotein</keyword>